<evidence type="ECO:0000259" key="1">
    <source>
        <dbReference type="PROSITE" id="PS50990"/>
    </source>
</evidence>
<dbReference type="EMBL" id="FOOU01000004">
    <property type="protein sequence ID" value="SFG25206.1"/>
    <property type="molecule type" value="Genomic_DNA"/>
</dbReference>
<gene>
    <name evidence="2" type="ORF">SAMN05216175_104319</name>
</gene>
<dbReference type="GO" id="GO:0006508">
    <property type="term" value="P:proteolysis"/>
    <property type="evidence" value="ECO:0007669"/>
    <property type="project" value="InterPro"/>
</dbReference>
<dbReference type="PROSITE" id="PS50990">
    <property type="entry name" value="PEPTIDASE_C39"/>
    <property type="match status" value="1"/>
</dbReference>
<protein>
    <recommendedName>
        <fullName evidence="1">Peptidase C39 domain-containing protein</fullName>
    </recommendedName>
</protein>
<accession>A0A1I2QHI7</accession>
<sequence>MRLFVVGLSFCMLLLINFKVQAIELSGFSIGGNYKIPVVSFNDRKFSTTYKQQYDFSCGSAALASLLTFHYDYDINEQGVFVDMFEYGDKAKIQQQGFSMLDMKRFLERRGYKSNGFRMPLDKLKVPAITIINNNGYMHFVLIKGYNEKEVLVGDPSVGVKVIPLDDFNTMWGQRILFLIEDYQDIASRHFQNSSEWSIRVRAPLDSVISRASLATFNVLRPGSWDF</sequence>
<dbReference type="GO" id="GO:0008233">
    <property type="term" value="F:peptidase activity"/>
    <property type="evidence" value="ECO:0007669"/>
    <property type="project" value="InterPro"/>
</dbReference>
<evidence type="ECO:0000313" key="2">
    <source>
        <dbReference type="EMBL" id="SFG25206.1"/>
    </source>
</evidence>
<dbReference type="GO" id="GO:0016020">
    <property type="term" value="C:membrane"/>
    <property type="evidence" value="ECO:0007669"/>
    <property type="project" value="InterPro"/>
</dbReference>
<keyword evidence="3" id="KW-1185">Reference proteome</keyword>
<dbReference type="OrthoDB" id="13401at2"/>
<dbReference type="RefSeq" id="WP_090726771.1">
    <property type="nucleotide sequence ID" value="NZ_FOOU01000004.1"/>
</dbReference>
<dbReference type="GO" id="GO:0005524">
    <property type="term" value="F:ATP binding"/>
    <property type="evidence" value="ECO:0007669"/>
    <property type="project" value="InterPro"/>
</dbReference>
<reference evidence="3" key="1">
    <citation type="submission" date="2016-10" db="EMBL/GenBank/DDBJ databases">
        <authorList>
            <person name="Varghese N."/>
            <person name="Submissions S."/>
        </authorList>
    </citation>
    <scope>NUCLEOTIDE SEQUENCE [LARGE SCALE GENOMIC DNA]</scope>
    <source>
        <strain evidence="3">CGMCC 1.10971</strain>
    </source>
</reference>
<dbReference type="STRING" id="1045558.SAMN05216175_104319"/>
<evidence type="ECO:0000313" key="3">
    <source>
        <dbReference type="Proteomes" id="UP000198623"/>
    </source>
</evidence>
<dbReference type="Pfam" id="PF03412">
    <property type="entry name" value="Peptidase_C39"/>
    <property type="match status" value="1"/>
</dbReference>
<organism evidence="2 3">
    <name type="scientific">Neptunomonas qingdaonensis</name>
    <dbReference type="NCBI Taxonomy" id="1045558"/>
    <lineage>
        <taxon>Bacteria</taxon>
        <taxon>Pseudomonadati</taxon>
        <taxon>Pseudomonadota</taxon>
        <taxon>Gammaproteobacteria</taxon>
        <taxon>Oceanospirillales</taxon>
        <taxon>Oceanospirillaceae</taxon>
        <taxon>Neptunomonas</taxon>
    </lineage>
</organism>
<feature type="domain" description="Peptidase C39" evidence="1">
    <location>
        <begin position="52"/>
        <end position="179"/>
    </location>
</feature>
<proteinExistence type="predicted"/>
<name>A0A1I2QHI7_9GAMM</name>
<dbReference type="AlphaFoldDB" id="A0A1I2QHI7"/>
<dbReference type="InterPro" id="IPR005074">
    <property type="entry name" value="Peptidase_C39"/>
</dbReference>
<dbReference type="Gene3D" id="3.90.70.10">
    <property type="entry name" value="Cysteine proteinases"/>
    <property type="match status" value="1"/>
</dbReference>
<dbReference type="CDD" id="cd02423">
    <property type="entry name" value="Peptidase_C39G"/>
    <property type="match status" value="1"/>
</dbReference>
<dbReference type="Proteomes" id="UP000198623">
    <property type="component" value="Unassembled WGS sequence"/>
</dbReference>